<dbReference type="GO" id="GO:0006820">
    <property type="term" value="P:monoatomic anion transport"/>
    <property type="evidence" value="ECO:0007669"/>
    <property type="project" value="TreeGrafter"/>
</dbReference>
<name>A0A7M5UQ67_9CNID</name>
<dbReference type="RefSeq" id="XP_066922006.1">
    <property type="nucleotide sequence ID" value="XM_067065905.1"/>
</dbReference>
<feature type="compositionally biased region" description="Basic and acidic residues" evidence="7">
    <location>
        <begin position="489"/>
        <end position="498"/>
    </location>
</feature>
<evidence type="ECO:0000256" key="1">
    <source>
        <dbReference type="ARBA" id="ARBA00004141"/>
    </source>
</evidence>
<accession>A0A7M5UQ67</accession>
<dbReference type="GeneID" id="136809380"/>
<feature type="transmembrane region" description="Helical" evidence="8">
    <location>
        <begin position="268"/>
        <end position="294"/>
    </location>
</feature>
<feature type="transmembrane region" description="Helical" evidence="8">
    <location>
        <begin position="114"/>
        <end position="133"/>
    </location>
</feature>
<dbReference type="Gene3D" id="1.20.1250.20">
    <property type="entry name" value="MFS general substrate transporter like domains"/>
    <property type="match status" value="2"/>
</dbReference>
<keyword evidence="5 8" id="KW-1133">Transmembrane helix</keyword>
<proteinExistence type="predicted"/>
<feature type="transmembrane region" description="Helical" evidence="8">
    <location>
        <begin position="139"/>
        <end position="162"/>
    </location>
</feature>
<dbReference type="PROSITE" id="PS50850">
    <property type="entry name" value="MFS"/>
    <property type="match status" value="1"/>
</dbReference>
<dbReference type="OrthoDB" id="2985014at2759"/>
<feature type="domain" description="Major facilitator superfamily (MFS) profile" evidence="9">
    <location>
        <begin position="33"/>
        <end position="457"/>
    </location>
</feature>
<dbReference type="PANTHER" id="PTHR11662">
    <property type="entry name" value="SOLUTE CARRIER FAMILY 17"/>
    <property type="match status" value="1"/>
</dbReference>
<sequence>MENLKDHLGQSLEDLKHKKTEQKGFYIPRRYIMAVLLFSICMLMNCQRSCLSVAIVAMSSTTKFWDGDQWVDQEAEFDWDSEKKGMLLGAFFYGYFFTQIPTGYLCMKFGGKNVLLFSMASASVIHVLIPFIVRFSDSLFFASRVLQGLLLGFVLPGNHFMWGKWAPMKEKASLVSISVSGLSSGMLTAYPISGILSQYGFAGGWPSVFYVVGAGGFLWCFAWYILAAESPLEHKTISKQELALMDQLSQYSSEDDVIPWCSILKNKAVFAVIIANFTFDFSYYTLLITMPLFLRDVHNYAVATTGMLSALPWFCMTVMITLCGYVSDKLRRHLNVGLIRKLFFNSGSILSGVLLVISGYIVSSSGTVAVMCLSVAFFGFAFSGFMVNAMDVSPKYGSTIIGISNSLASVTGFIGPGMVGVITKEGTNDEWIVIFYILATVSITGGILFAILGSGEAQPFVEEVGDDCDAEYERIEKGEEDERTSPPNDEVKNDEIEK</sequence>
<feature type="transmembrane region" description="Helical" evidence="8">
    <location>
        <begin position="208"/>
        <end position="226"/>
    </location>
</feature>
<dbReference type="InterPro" id="IPR050382">
    <property type="entry name" value="MFS_Na/Anion_cotransporter"/>
</dbReference>
<protein>
    <recommendedName>
        <fullName evidence="9">Major facilitator superfamily (MFS) profile domain-containing protein</fullName>
    </recommendedName>
</protein>
<dbReference type="Pfam" id="PF07690">
    <property type="entry name" value="MFS_1"/>
    <property type="match status" value="1"/>
</dbReference>
<evidence type="ECO:0000256" key="2">
    <source>
        <dbReference type="ARBA" id="ARBA00022448"/>
    </source>
</evidence>
<evidence type="ECO:0000256" key="7">
    <source>
        <dbReference type="SAM" id="MobiDB-lite"/>
    </source>
</evidence>
<keyword evidence="4" id="KW-0769">Symport</keyword>
<evidence type="ECO:0000256" key="8">
    <source>
        <dbReference type="SAM" id="Phobius"/>
    </source>
</evidence>
<feature type="transmembrane region" description="Helical" evidence="8">
    <location>
        <begin position="174"/>
        <end position="196"/>
    </location>
</feature>
<evidence type="ECO:0000256" key="4">
    <source>
        <dbReference type="ARBA" id="ARBA00022847"/>
    </source>
</evidence>
<keyword evidence="3 8" id="KW-0812">Transmembrane</keyword>
<feature type="transmembrane region" description="Helical" evidence="8">
    <location>
        <begin position="31"/>
        <end position="58"/>
    </location>
</feature>
<feature type="transmembrane region" description="Helical" evidence="8">
    <location>
        <begin position="342"/>
        <end position="362"/>
    </location>
</feature>
<evidence type="ECO:0000256" key="3">
    <source>
        <dbReference type="ARBA" id="ARBA00022692"/>
    </source>
</evidence>
<feature type="transmembrane region" description="Helical" evidence="8">
    <location>
        <begin position="300"/>
        <end position="322"/>
    </location>
</feature>
<feature type="transmembrane region" description="Helical" evidence="8">
    <location>
        <begin position="368"/>
        <end position="387"/>
    </location>
</feature>
<keyword evidence="2" id="KW-0813">Transport</keyword>
<organism evidence="10 11">
    <name type="scientific">Clytia hemisphaerica</name>
    <dbReference type="NCBI Taxonomy" id="252671"/>
    <lineage>
        <taxon>Eukaryota</taxon>
        <taxon>Metazoa</taxon>
        <taxon>Cnidaria</taxon>
        <taxon>Hydrozoa</taxon>
        <taxon>Hydroidolina</taxon>
        <taxon>Leptothecata</taxon>
        <taxon>Obeliida</taxon>
        <taxon>Clytiidae</taxon>
        <taxon>Clytia</taxon>
    </lineage>
</organism>
<dbReference type="AlphaFoldDB" id="A0A7M5UQ67"/>
<feature type="transmembrane region" description="Helical" evidence="8">
    <location>
        <begin position="431"/>
        <end position="452"/>
    </location>
</feature>
<feature type="transmembrane region" description="Helical" evidence="8">
    <location>
        <begin position="399"/>
        <end position="419"/>
    </location>
</feature>
<reference evidence="10" key="1">
    <citation type="submission" date="2021-01" db="UniProtKB">
        <authorList>
            <consortium name="EnsemblMetazoa"/>
        </authorList>
    </citation>
    <scope>IDENTIFICATION</scope>
</reference>
<dbReference type="GO" id="GO:0016020">
    <property type="term" value="C:membrane"/>
    <property type="evidence" value="ECO:0007669"/>
    <property type="project" value="UniProtKB-SubCell"/>
</dbReference>
<evidence type="ECO:0000313" key="10">
    <source>
        <dbReference type="EnsemblMetazoa" id="CLYHEMP000847.1"/>
    </source>
</evidence>
<evidence type="ECO:0000259" key="9">
    <source>
        <dbReference type="PROSITE" id="PS50850"/>
    </source>
</evidence>
<dbReference type="FunFam" id="1.20.1250.20:FF:000003">
    <property type="entry name" value="Solute carrier family 17 member 3"/>
    <property type="match status" value="1"/>
</dbReference>
<keyword evidence="11" id="KW-1185">Reference proteome</keyword>
<dbReference type="InterPro" id="IPR011701">
    <property type="entry name" value="MFS"/>
</dbReference>
<dbReference type="FunFam" id="1.20.1250.20:FF:000423">
    <property type="entry name" value="Putative inorganic phosphate cotransporter-like Protein"/>
    <property type="match status" value="1"/>
</dbReference>
<comment type="subcellular location">
    <subcellularLocation>
        <location evidence="1">Membrane</location>
        <topology evidence="1">Multi-pass membrane protein</topology>
    </subcellularLocation>
</comment>
<dbReference type="GO" id="GO:0015293">
    <property type="term" value="F:symporter activity"/>
    <property type="evidence" value="ECO:0007669"/>
    <property type="project" value="UniProtKB-KW"/>
</dbReference>
<feature type="transmembrane region" description="Helical" evidence="8">
    <location>
        <begin position="86"/>
        <end position="107"/>
    </location>
</feature>
<evidence type="ECO:0000256" key="5">
    <source>
        <dbReference type="ARBA" id="ARBA00022989"/>
    </source>
</evidence>
<dbReference type="SUPFAM" id="SSF103473">
    <property type="entry name" value="MFS general substrate transporter"/>
    <property type="match status" value="1"/>
</dbReference>
<dbReference type="InterPro" id="IPR020846">
    <property type="entry name" value="MFS_dom"/>
</dbReference>
<feature type="region of interest" description="Disordered" evidence="7">
    <location>
        <begin position="474"/>
        <end position="498"/>
    </location>
</feature>
<evidence type="ECO:0000313" key="11">
    <source>
        <dbReference type="Proteomes" id="UP000594262"/>
    </source>
</evidence>
<dbReference type="PANTHER" id="PTHR11662:SF399">
    <property type="entry name" value="FI19708P1-RELATED"/>
    <property type="match status" value="1"/>
</dbReference>
<dbReference type="Proteomes" id="UP000594262">
    <property type="component" value="Unplaced"/>
</dbReference>
<dbReference type="InterPro" id="IPR036259">
    <property type="entry name" value="MFS_trans_sf"/>
</dbReference>
<keyword evidence="6 8" id="KW-0472">Membrane</keyword>
<dbReference type="EnsemblMetazoa" id="CLYHEMT000847.1">
    <property type="protein sequence ID" value="CLYHEMP000847.1"/>
    <property type="gene ID" value="CLYHEMG000847"/>
</dbReference>
<evidence type="ECO:0000256" key="6">
    <source>
        <dbReference type="ARBA" id="ARBA00023136"/>
    </source>
</evidence>